<keyword evidence="2" id="KW-1185">Reference proteome</keyword>
<dbReference type="Gene3D" id="3.60.15.10">
    <property type="entry name" value="Ribonuclease Z/Hydroxyacylglutathione hydrolase-like"/>
    <property type="match status" value="1"/>
</dbReference>
<dbReference type="Proteomes" id="UP000762676">
    <property type="component" value="Unassembled WGS sequence"/>
</dbReference>
<organism evidence="1 2">
    <name type="scientific">Elysia marginata</name>
    <dbReference type="NCBI Taxonomy" id="1093978"/>
    <lineage>
        <taxon>Eukaryota</taxon>
        <taxon>Metazoa</taxon>
        <taxon>Spiralia</taxon>
        <taxon>Lophotrochozoa</taxon>
        <taxon>Mollusca</taxon>
        <taxon>Gastropoda</taxon>
        <taxon>Heterobranchia</taxon>
        <taxon>Euthyneura</taxon>
        <taxon>Panpulmonata</taxon>
        <taxon>Sacoglossa</taxon>
        <taxon>Placobranchoidea</taxon>
        <taxon>Plakobranchidae</taxon>
        <taxon>Elysia</taxon>
    </lineage>
</organism>
<dbReference type="AlphaFoldDB" id="A0AAV4GXN3"/>
<dbReference type="SUPFAM" id="SSF56281">
    <property type="entry name" value="Metallo-hydrolase/oxidoreductase"/>
    <property type="match status" value="1"/>
</dbReference>
<name>A0AAV4GXN3_9GAST</name>
<evidence type="ECO:0000313" key="1">
    <source>
        <dbReference type="EMBL" id="GFR90457.1"/>
    </source>
</evidence>
<dbReference type="InterPro" id="IPR036866">
    <property type="entry name" value="RibonucZ/Hydroxyglut_hydro"/>
</dbReference>
<dbReference type="EMBL" id="BMAT01012354">
    <property type="protein sequence ID" value="GFR90457.1"/>
    <property type="molecule type" value="Genomic_DNA"/>
</dbReference>
<comment type="caution">
    <text evidence="1">The sequence shown here is derived from an EMBL/GenBank/DDBJ whole genome shotgun (WGS) entry which is preliminary data.</text>
</comment>
<proteinExistence type="predicted"/>
<reference evidence="1 2" key="1">
    <citation type="journal article" date="2021" name="Elife">
        <title>Chloroplast acquisition without the gene transfer in kleptoplastic sea slugs, Plakobranchus ocellatus.</title>
        <authorList>
            <person name="Maeda T."/>
            <person name="Takahashi S."/>
            <person name="Yoshida T."/>
            <person name="Shimamura S."/>
            <person name="Takaki Y."/>
            <person name="Nagai Y."/>
            <person name="Toyoda A."/>
            <person name="Suzuki Y."/>
            <person name="Arimoto A."/>
            <person name="Ishii H."/>
            <person name="Satoh N."/>
            <person name="Nishiyama T."/>
            <person name="Hasebe M."/>
            <person name="Maruyama T."/>
            <person name="Minagawa J."/>
            <person name="Obokata J."/>
            <person name="Shigenobu S."/>
        </authorList>
    </citation>
    <scope>NUCLEOTIDE SEQUENCE [LARGE SCALE GENOMIC DNA]</scope>
</reference>
<accession>A0AAV4GXN3</accession>
<sequence length="297" mass="33320">MASGKQGEQQAAEVLPPEFYQTSVGQQEGWLKIGQYKVFAWSVSGLESCVVIKSEDMTLVFDMGVAVAESVRVPNVFITPNLASSDFHLSGPLASFRRHGFWKEGDLVDELKNRFAHLDLDFFRLNTRYFVKAFPTIHRVPSQGYIVYKEEKKLKKEFQGMAGFDIAALHRQGTDIHDLIVTPEIAYTGDTVFDVFTNPHNPDVLRVKLLITEATFLDDDLGKNMLKKAHEFGHIHLSEIADNADVFQNVGHIVLVHFSNKYSPKYISDCIRDKLPLQLKGKVTPATVAKATTMSSS</sequence>
<protein>
    <submittedName>
        <fullName evidence="1">Ribonuclease Z</fullName>
    </submittedName>
</protein>
<dbReference type="PANTHER" id="PTHR46504">
    <property type="entry name" value="TRNASE Z TRZ1"/>
    <property type="match status" value="1"/>
</dbReference>
<evidence type="ECO:0000313" key="2">
    <source>
        <dbReference type="Proteomes" id="UP000762676"/>
    </source>
</evidence>
<gene>
    <name evidence="1" type="ORF">ElyMa_006150000</name>
</gene>
<dbReference type="PANTHER" id="PTHR46504:SF2">
    <property type="entry name" value="TRNASE Z TRZ1"/>
    <property type="match status" value="1"/>
</dbReference>